<accession>A0A1I6K508</accession>
<dbReference type="InterPro" id="IPR003675">
    <property type="entry name" value="Rce1/LyrA-like_dom"/>
</dbReference>
<dbReference type="GO" id="GO:0006508">
    <property type="term" value="P:proteolysis"/>
    <property type="evidence" value="ECO:0007669"/>
    <property type="project" value="UniProtKB-KW"/>
</dbReference>
<reference evidence="3 4" key="1">
    <citation type="submission" date="2016-10" db="EMBL/GenBank/DDBJ databases">
        <authorList>
            <person name="de Groot N.N."/>
        </authorList>
    </citation>
    <scope>NUCLEOTIDE SEQUENCE [LARGE SCALE GENOMIC DNA]</scope>
    <source>
        <strain evidence="3 4">CGMCC 1.10457</strain>
    </source>
</reference>
<keyword evidence="1" id="KW-0812">Transmembrane</keyword>
<keyword evidence="1" id="KW-0472">Membrane</keyword>
<dbReference type="Proteomes" id="UP000199062">
    <property type="component" value="Unassembled WGS sequence"/>
</dbReference>
<dbReference type="GO" id="GO:0004175">
    <property type="term" value="F:endopeptidase activity"/>
    <property type="evidence" value="ECO:0007669"/>
    <property type="project" value="UniProtKB-ARBA"/>
</dbReference>
<keyword evidence="1" id="KW-1133">Transmembrane helix</keyword>
<gene>
    <name evidence="3" type="ORF">SAMN05216559_0209</name>
</gene>
<feature type="transmembrane region" description="Helical" evidence="1">
    <location>
        <begin position="200"/>
        <end position="218"/>
    </location>
</feature>
<organism evidence="3 4">
    <name type="scientific">Halomicrobium zhouii</name>
    <dbReference type="NCBI Taxonomy" id="767519"/>
    <lineage>
        <taxon>Archaea</taxon>
        <taxon>Methanobacteriati</taxon>
        <taxon>Methanobacteriota</taxon>
        <taxon>Stenosarchaea group</taxon>
        <taxon>Halobacteria</taxon>
        <taxon>Halobacteriales</taxon>
        <taxon>Haloarculaceae</taxon>
        <taxon>Halomicrobium</taxon>
    </lineage>
</organism>
<keyword evidence="3" id="KW-0645">Protease</keyword>
<feature type="transmembrane region" description="Helical" evidence="1">
    <location>
        <begin position="59"/>
        <end position="77"/>
    </location>
</feature>
<proteinExistence type="predicted"/>
<name>A0A1I6K508_9EURY</name>
<dbReference type="RefSeq" id="WP_089813043.1">
    <property type="nucleotide sequence ID" value="NZ_FOZK01000001.1"/>
</dbReference>
<evidence type="ECO:0000259" key="2">
    <source>
        <dbReference type="Pfam" id="PF02517"/>
    </source>
</evidence>
<dbReference type="AlphaFoldDB" id="A0A1I6K508"/>
<evidence type="ECO:0000313" key="3">
    <source>
        <dbReference type="EMBL" id="SFR86355.1"/>
    </source>
</evidence>
<dbReference type="STRING" id="767519.SAMN05216559_0209"/>
<evidence type="ECO:0000313" key="4">
    <source>
        <dbReference type="Proteomes" id="UP000199062"/>
    </source>
</evidence>
<dbReference type="Pfam" id="PF02517">
    <property type="entry name" value="Rce1-like"/>
    <property type="match status" value="1"/>
</dbReference>
<keyword evidence="4" id="KW-1185">Reference proteome</keyword>
<dbReference type="OrthoDB" id="177081at2157"/>
<dbReference type="GO" id="GO:0080120">
    <property type="term" value="P:CAAX-box protein maturation"/>
    <property type="evidence" value="ECO:0007669"/>
    <property type="project" value="UniProtKB-ARBA"/>
</dbReference>
<protein>
    <submittedName>
        <fullName evidence="3">CAAX protease self-immunity</fullName>
    </submittedName>
</protein>
<evidence type="ECO:0000256" key="1">
    <source>
        <dbReference type="SAM" id="Phobius"/>
    </source>
</evidence>
<dbReference type="EMBL" id="FOZK01000001">
    <property type="protein sequence ID" value="SFR86355.1"/>
    <property type="molecule type" value="Genomic_DNA"/>
</dbReference>
<feature type="domain" description="CAAX prenyl protease 2/Lysostaphin resistance protein A-like" evidence="2">
    <location>
        <begin position="141"/>
        <end position="235"/>
    </location>
</feature>
<feature type="transmembrane region" description="Helical" evidence="1">
    <location>
        <begin position="20"/>
        <end position="38"/>
    </location>
</feature>
<feature type="transmembrane region" description="Helical" evidence="1">
    <location>
        <begin position="174"/>
        <end position="193"/>
    </location>
</feature>
<feature type="transmembrane region" description="Helical" evidence="1">
    <location>
        <begin position="97"/>
        <end position="124"/>
    </location>
</feature>
<sequence>MPDITTPTTDRLAASSDRTLVAFGSAAILVWVALEFAFRRGLGPVVAEALGTPGAGDPLMLALAFPLIAGFIAWWGTRVGIHRPNWAYETSLRTVGAGVGGLVVYFVLYLAALLALVAVGSVAIPPEAAQSTGFRTGLPTWVLVAFLLGNGIVVPITEELAWRGVIQTALTESYGTYAAVVVTALAFAGKHLVVDLAAPPARVASLVVLAFVLCGLRARWGTTASTVTHLLANFLATASLVAL</sequence>
<keyword evidence="3" id="KW-0378">Hydrolase</keyword>
<feature type="transmembrane region" description="Helical" evidence="1">
    <location>
        <begin position="136"/>
        <end position="154"/>
    </location>
</feature>